<accession>Q12YI3</accession>
<comment type="catalytic activity">
    <reaction evidence="1">
        <text>ATP + protein L-histidine = ADP + protein N-phospho-L-histidine.</text>
        <dbReference type="EC" id="2.7.13.3"/>
    </reaction>
</comment>
<gene>
    <name evidence="6" type="ordered locus">Mbur_0511</name>
</gene>
<dbReference type="PANTHER" id="PTHR43047:SF72">
    <property type="entry name" value="OSMOSENSING HISTIDINE PROTEIN KINASE SLN1"/>
    <property type="match status" value="1"/>
</dbReference>
<feature type="domain" description="Histidine kinase/HSP90-like ATPase" evidence="5">
    <location>
        <begin position="4"/>
        <end position="46"/>
    </location>
</feature>
<evidence type="ECO:0000259" key="5">
    <source>
        <dbReference type="Pfam" id="PF02518"/>
    </source>
</evidence>
<dbReference type="InterPro" id="IPR036890">
    <property type="entry name" value="HATPase_C_sf"/>
</dbReference>
<evidence type="ECO:0000256" key="2">
    <source>
        <dbReference type="ARBA" id="ARBA00012438"/>
    </source>
</evidence>
<evidence type="ECO:0000256" key="1">
    <source>
        <dbReference type="ARBA" id="ARBA00000085"/>
    </source>
</evidence>
<proteinExistence type="predicted"/>
<dbReference type="GO" id="GO:0005886">
    <property type="term" value="C:plasma membrane"/>
    <property type="evidence" value="ECO:0007669"/>
    <property type="project" value="TreeGrafter"/>
</dbReference>
<dbReference type="PRINTS" id="PR00344">
    <property type="entry name" value="BCTRLSENSOR"/>
</dbReference>
<dbReference type="Proteomes" id="UP000001979">
    <property type="component" value="Chromosome"/>
</dbReference>
<dbReference type="SUPFAM" id="SSF55874">
    <property type="entry name" value="ATPase domain of HSP90 chaperone/DNA topoisomerase II/histidine kinase"/>
    <property type="match status" value="1"/>
</dbReference>
<reference evidence="7" key="1">
    <citation type="journal article" date="2009" name="ISME J.">
        <title>The genome sequence of the psychrophilic archaeon, Methanococcoides burtonii: the role of genome evolution in cold adaptation.</title>
        <authorList>
            <person name="Allen M.A."/>
            <person name="Lauro F.M."/>
            <person name="Williams T.J."/>
            <person name="Burg D."/>
            <person name="Siddiqui K.S."/>
            <person name="De Francisci D."/>
            <person name="Chong K.W."/>
            <person name="Pilak O."/>
            <person name="Chew H.H."/>
            <person name="De Maere M.Z."/>
            <person name="Ting L."/>
            <person name="Katrib M."/>
            <person name="Ng C."/>
            <person name="Sowers K.R."/>
            <person name="Galperin M.Y."/>
            <person name="Anderson I.J."/>
            <person name="Ivanova N."/>
            <person name="Dalin E."/>
            <person name="Martinez M."/>
            <person name="Lapidus A."/>
            <person name="Hauser L."/>
            <person name="Land M."/>
            <person name="Thomas T."/>
            <person name="Cavicchioli R."/>
        </authorList>
    </citation>
    <scope>NUCLEOTIDE SEQUENCE [LARGE SCALE GENOMIC DNA]</scope>
    <source>
        <strain evidence="7">DSM 6242 / NBRC 107633 / OCM 468 / ACE-M</strain>
    </source>
</reference>
<dbReference type="EC" id="2.7.13.3" evidence="2"/>
<dbReference type="GO" id="GO:0000155">
    <property type="term" value="F:phosphorelay sensor kinase activity"/>
    <property type="evidence" value="ECO:0007669"/>
    <property type="project" value="TreeGrafter"/>
</dbReference>
<dbReference type="AlphaFoldDB" id="Q12YI3"/>
<evidence type="ECO:0000256" key="4">
    <source>
        <dbReference type="ARBA" id="ARBA00022777"/>
    </source>
</evidence>
<dbReference type="GO" id="GO:0009927">
    <property type="term" value="F:histidine phosphotransfer kinase activity"/>
    <property type="evidence" value="ECO:0007669"/>
    <property type="project" value="TreeGrafter"/>
</dbReference>
<dbReference type="EMBL" id="CP000300">
    <property type="protein sequence ID" value="ABE51493.1"/>
    <property type="molecule type" value="Genomic_DNA"/>
</dbReference>
<dbReference type="KEGG" id="mbu:Mbur_0511"/>
<dbReference type="Pfam" id="PF02518">
    <property type="entry name" value="HATPase_c"/>
    <property type="match status" value="1"/>
</dbReference>
<evidence type="ECO:0000313" key="6">
    <source>
        <dbReference type="EMBL" id="ABE51493.1"/>
    </source>
</evidence>
<dbReference type="InterPro" id="IPR004358">
    <property type="entry name" value="Sig_transdc_His_kin-like_C"/>
</dbReference>
<evidence type="ECO:0000313" key="7">
    <source>
        <dbReference type="Proteomes" id="UP000001979"/>
    </source>
</evidence>
<sequence>MSSKAQQGTWLGLTLVKRFVEMHGGSIWVKSEVNAGSNFTFTIHLKSETE</sequence>
<keyword evidence="3" id="KW-0808">Transferase</keyword>
<dbReference type="InterPro" id="IPR003594">
    <property type="entry name" value="HATPase_dom"/>
</dbReference>
<organism evidence="6 7">
    <name type="scientific">Methanococcoides burtonii (strain DSM 6242 / NBRC 107633 / OCM 468 / ACE-M)</name>
    <dbReference type="NCBI Taxonomy" id="259564"/>
    <lineage>
        <taxon>Archaea</taxon>
        <taxon>Methanobacteriati</taxon>
        <taxon>Methanobacteriota</taxon>
        <taxon>Stenosarchaea group</taxon>
        <taxon>Methanomicrobia</taxon>
        <taxon>Methanosarcinales</taxon>
        <taxon>Methanosarcinaceae</taxon>
        <taxon>Methanococcoides</taxon>
    </lineage>
</organism>
<dbReference type="PANTHER" id="PTHR43047">
    <property type="entry name" value="TWO-COMPONENT HISTIDINE PROTEIN KINASE"/>
    <property type="match status" value="1"/>
</dbReference>
<evidence type="ECO:0000256" key="3">
    <source>
        <dbReference type="ARBA" id="ARBA00022679"/>
    </source>
</evidence>
<dbReference type="Gene3D" id="3.30.565.10">
    <property type="entry name" value="Histidine kinase-like ATPase, C-terminal domain"/>
    <property type="match status" value="1"/>
</dbReference>
<keyword evidence="7" id="KW-1185">Reference proteome</keyword>
<protein>
    <recommendedName>
        <fullName evidence="2">histidine kinase</fullName>
        <ecNumber evidence="2">2.7.13.3</ecNumber>
    </recommendedName>
</protein>
<keyword evidence="4 6" id="KW-0418">Kinase</keyword>
<dbReference type="HOGENOM" id="CLU_3113040_0_0_2"/>
<name>Q12YI3_METBU</name>